<organism evidence="1 2">
    <name type="scientific">Halopseudomonas litoralis</name>
    <dbReference type="NCBI Taxonomy" id="797277"/>
    <lineage>
        <taxon>Bacteria</taxon>
        <taxon>Pseudomonadati</taxon>
        <taxon>Pseudomonadota</taxon>
        <taxon>Gammaproteobacteria</taxon>
        <taxon>Pseudomonadales</taxon>
        <taxon>Pseudomonadaceae</taxon>
        <taxon>Halopseudomonas</taxon>
    </lineage>
</organism>
<dbReference type="GO" id="GO:0006310">
    <property type="term" value="P:DNA recombination"/>
    <property type="evidence" value="ECO:0007669"/>
    <property type="project" value="InterPro"/>
</dbReference>
<evidence type="ECO:0000313" key="1">
    <source>
        <dbReference type="EMBL" id="SDS25586.1"/>
    </source>
</evidence>
<keyword evidence="2" id="KW-1185">Reference proteome</keyword>
<reference evidence="2" key="1">
    <citation type="submission" date="2016-10" db="EMBL/GenBank/DDBJ databases">
        <authorList>
            <person name="Varghese N."/>
            <person name="Submissions S."/>
        </authorList>
    </citation>
    <scope>NUCLEOTIDE SEQUENCE [LARGE SCALE GENOMIC DNA]</scope>
    <source>
        <strain evidence="2">2SM5</strain>
    </source>
</reference>
<dbReference type="RefSeq" id="WP_090272777.1">
    <property type="nucleotide sequence ID" value="NZ_LT629748.1"/>
</dbReference>
<dbReference type="GO" id="GO:0000287">
    <property type="term" value="F:magnesium ion binding"/>
    <property type="evidence" value="ECO:0007669"/>
    <property type="project" value="InterPro"/>
</dbReference>
<evidence type="ECO:0000313" key="2">
    <source>
        <dbReference type="Proteomes" id="UP000243426"/>
    </source>
</evidence>
<dbReference type="Gene3D" id="3.30.1330.70">
    <property type="entry name" value="Holliday junction resolvase RusA"/>
    <property type="match status" value="1"/>
</dbReference>
<gene>
    <name evidence="1" type="ORF">SAMN05216198_1551</name>
</gene>
<dbReference type="GO" id="GO:0006281">
    <property type="term" value="P:DNA repair"/>
    <property type="evidence" value="ECO:0007669"/>
    <property type="project" value="InterPro"/>
</dbReference>
<dbReference type="Proteomes" id="UP000243426">
    <property type="component" value="Chromosome I"/>
</dbReference>
<dbReference type="SUPFAM" id="SSF103084">
    <property type="entry name" value="Holliday junction resolvase RusA"/>
    <property type="match status" value="1"/>
</dbReference>
<accession>A0A1H1QQB9</accession>
<dbReference type="STRING" id="797277.SAMN05216198_1551"/>
<dbReference type="OrthoDB" id="6367660at2"/>
<dbReference type="AlphaFoldDB" id="A0A1H1QQB9"/>
<dbReference type="EMBL" id="LT629748">
    <property type="protein sequence ID" value="SDS25586.1"/>
    <property type="molecule type" value="Genomic_DNA"/>
</dbReference>
<protein>
    <submittedName>
        <fullName evidence="1">Crossover junction endodeoxyribonuclease RusA</fullName>
    </submittedName>
</protein>
<name>A0A1H1QQB9_9GAMM</name>
<proteinExistence type="predicted"/>
<dbReference type="InterPro" id="IPR036614">
    <property type="entry name" value="RusA-like_sf"/>
</dbReference>
<sequence>MQKNNEFSVVELPWPSKELSPNARVHWAKKSKAAKIYRITCLALTLESGLRAPEGKVLLDVEFCPPDRRRRDDDNCLASFKSGRDGIADALRIDDSRFVTTIRMGEPMRGGAVLVRIAGEVSA</sequence>